<evidence type="ECO:0000256" key="8">
    <source>
        <dbReference type="SAM" id="Phobius"/>
    </source>
</evidence>
<gene>
    <name evidence="10" type="primary">rarD</name>
    <name evidence="10" type="ORF">SG34_000760</name>
</gene>
<feature type="transmembrane region" description="Helical" evidence="8">
    <location>
        <begin position="242"/>
        <end position="266"/>
    </location>
</feature>
<dbReference type="KEGG" id="tvd:SG34_000760"/>
<evidence type="ECO:0000256" key="1">
    <source>
        <dbReference type="ARBA" id="ARBA00004651"/>
    </source>
</evidence>
<feature type="transmembrane region" description="Helical" evidence="8">
    <location>
        <begin position="12"/>
        <end position="32"/>
    </location>
</feature>
<evidence type="ECO:0000256" key="4">
    <source>
        <dbReference type="ARBA" id="ARBA00022475"/>
    </source>
</evidence>
<keyword evidence="3" id="KW-0813">Transport</keyword>
<feature type="transmembrane region" description="Helical" evidence="8">
    <location>
        <begin position="109"/>
        <end position="126"/>
    </location>
</feature>
<dbReference type="AlphaFoldDB" id="A0AAE9Z5A5"/>
<accession>A0AAE9Z5A5</accession>
<feature type="transmembrane region" description="Helical" evidence="8">
    <location>
        <begin position="157"/>
        <end position="172"/>
    </location>
</feature>
<comment type="subcellular location">
    <subcellularLocation>
        <location evidence="1">Cell membrane</location>
        <topology evidence="1">Multi-pass membrane protein</topology>
    </subcellularLocation>
</comment>
<proteinExistence type="inferred from homology"/>
<evidence type="ECO:0000256" key="2">
    <source>
        <dbReference type="ARBA" id="ARBA00007362"/>
    </source>
</evidence>
<dbReference type="InterPro" id="IPR000620">
    <property type="entry name" value="EamA_dom"/>
</dbReference>
<feature type="transmembrane region" description="Helical" evidence="8">
    <location>
        <begin position="77"/>
        <end position="97"/>
    </location>
</feature>
<comment type="similarity">
    <text evidence="2">Belongs to the EamA transporter family.</text>
</comment>
<protein>
    <submittedName>
        <fullName evidence="10">EamA family transporter RarD</fullName>
    </submittedName>
</protein>
<dbReference type="PANTHER" id="PTHR22911">
    <property type="entry name" value="ACYL-MALONYL CONDENSING ENZYME-RELATED"/>
    <property type="match status" value="1"/>
</dbReference>
<dbReference type="PANTHER" id="PTHR22911:SF137">
    <property type="entry name" value="SOLUTE CARRIER FAMILY 35 MEMBER G2-RELATED"/>
    <property type="match status" value="1"/>
</dbReference>
<evidence type="ECO:0000256" key="5">
    <source>
        <dbReference type="ARBA" id="ARBA00022692"/>
    </source>
</evidence>
<dbReference type="EMBL" id="CP059733">
    <property type="protein sequence ID" value="WDE05513.1"/>
    <property type="molecule type" value="Genomic_DNA"/>
</dbReference>
<evidence type="ECO:0000313" key="11">
    <source>
        <dbReference type="Proteomes" id="UP000032352"/>
    </source>
</evidence>
<evidence type="ECO:0000256" key="7">
    <source>
        <dbReference type="ARBA" id="ARBA00023136"/>
    </source>
</evidence>
<evidence type="ECO:0000313" key="10">
    <source>
        <dbReference type="EMBL" id="WDE05513.1"/>
    </source>
</evidence>
<keyword evidence="5 8" id="KW-0812">Transmembrane</keyword>
<keyword evidence="4" id="KW-1003">Cell membrane</keyword>
<dbReference type="GO" id="GO:0005886">
    <property type="term" value="C:plasma membrane"/>
    <property type="evidence" value="ECO:0007669"/>
    <property type="project" value="UniProtKB-SubCell"/>
</dbReference>
<dbReference type="RefSeq" id="WP_044839280.1">
    <property type="nucleotide sequence ID" value="NZ_CP059733.1"/>
</dbReference>
<dbReference type="NCBIfam" id="TIGR00688">
    <property type="entry name" value="rarD"/>
    <property type="match status" value="1"/>
</dbReference>
<feature type="transmembrane region" description="Helical" evidence="8">
    <location>
        <begin position="44"/>
        <end position="65"/>
    </location>
</feature>
<feature type="transmembrane region" description="Helical" evidence="8">
    <location>
        <begin position="133"/>
        <end position="151"/>
    </location>
</feature>
<reference evidence="10 11" key="2">
    <citation type="journal article" date="2022" name="Mar. Drugs">
        <title>Bioassay-Guided Fractionation Leads to the Detection of Cholic Acid Generated by the Rare Thalassomonas sp.</title>
        <authorList>
            <person name="Pheiffer F."/>
            <person name="Schneider Y.K."/>
            <person name="Hansen E.H."/>
            <person name="Andersen J.H."/>
            <person name="Isaksson J."/>
            <person name="Busche T."/>
            <person name="R C."/>
            <person name="Kalinowski J."/>
            <person name="Zyl L.V."/>
            <person name="Trindade M."/>
        </authorList>
    </citation>
    <scope>NUCLEOTIDE SEQUENCE [LARGE SCALE GENOMIC DNA]</scope>
    <source>
        <strain evidence="10 11">XOM25</strain>
    </source>
</reference>
<feature type="domain" description="EamA" evidence="9">
    <location>
        <begin position="14"/>
        <end position="147"/>
    </location>
</feature>
<keyword evidence="11" id="KW-1185">Reference proteome</keyword>
<keyword evidence="7 8" id="KW-0472">Membrane</keyword>
<evidence type="ECO:0000256" key="6">
    <source>
        <dbReference type="ARBA" id="ARBA00022989"/>
    </source>
</evidence>
<organism evidence="10 11">
    <name type="scientific">Thalassomonas viridans</name>
    <dbReference type="NCBI Taxonomy" id="137584"/>
    <lineage>
        <taxon>Bacteria</taxon>
        <taxon>Pseudomonadati</taxon>
        <taxon>Pseudomonadota</taxon>
        <taxon>Gammaproteobacteria</taxon>
        <taxon>Alteromonadales</taxon>
        <taxon>Colwelliaceae</taxon>
        <taxon>Thalassomonas</taxon>
    </lineage>
</organism>
<feature type="transmembrane region" description="Helical" evidence="8">
    <location>
        <begin position="184"/>
        <end position="203"/>
    </location>
</feature>
<keyword evidence="6 8" id="KW-1133">Transmembrane helix</keyword>
<dbReference type="Proteomes" id="UP000032352">
    <property type="component" value="Chromosome"/>
</dbReference>
<dbReference type="SUPFAM" id="SSF103481">
    <property type="entry name" value="Multidrug resistance efflux transporter EmrE"/>
    <property type="match status" value="2"/>
</dbReference>
<feature type="transmembrane region" description="Helical" evidence="8">
    <location>
        <begin position="215"/>
        <end position="235"/>
    </location>
</feature>
<dbReference type="Pfam" id="PF00892">
    <property type="entry name" value="EamA"/>
    <property type="match status" value="1"/>
</dbReference>
<name>A0AAE9Z5A5_9GAMM</name>
<evidence type="ECO:0000259" key="9">
    <source>
        <dbReference type="Pfam" id="PF00892"/>
    </source>
</evidence>
<reference evidence="10 11" key="1">
    <citation type="journal article" date="2015" name="Genome Announc.">
        <title>Draft Genome Sequences of Marine Isolates of Thalassomonas viridans and Thalassomonas actiniarum.</title>
        <authorList>
            <person name="Olonade I."/>
            <person name="van Zyl L.J."/>
            <person name="Trindade M."/>
        </authorList>
    </citation>
    <scope>NUCLEOTIDE SEQUENCE [LARGE SCALE GENOMIC DNA]</scope>
    <source>
        <strain evidence="10 11">XOM25</strain>
    </source>
</reference>
<sequence>MSVTPSLSTEKRNGIVNAVSAYLMWGIAPLYFKLLTEVGADEILVHRVIWSSLLLLLVVVAMKKWPQVRALLQEPKLILRLTLTALILASNWFLFIWAINNDHLLDASLGYYINPLLSVALGMIFLGERLRKWQKFAVLLAVIGVLIQLVILGSLPIVSLALAGTFGVYGLLRKKMQVDSFVGLLVESSLMVPIAALYWGFFITSPTTDMFNNSLSLNAILVLAGVVTTAPLLCFTAAAKRLTLSALGFFQYIGPSIMFLLATLLYNEPLQTAKLTTFIFIWVALVLFSYDSFRGRKG</sequence>
<dbReference type="InterPro" id="IPR037185">
    <property type="entry name" value="EmrE-like"/>
</dbReference>
<dbReference type="InterPro" id="IPR004626">
    <property type="entry name" value="RarD"/>
</dbReference>
<feature type="transmembrane region" description="Helical" evidence="8">
    <location>
        <begin position="272"/>
        <end position="290"/>
    </location>
</feature>
<evidence type="ECO:0000256" key="3">
    <source>
        <dbReference type="ARBA" id="ARBA00022448"/>
    </source>
</evidence>